<dbReference type="InterPro" id="IPR015797">
    <property type="entry name" value="NUDIX_hydrolase-like_dom_sf"/>
</dbReference>
<dbReference type="STRING" id="52560.SAMN04488082_102373"/>
<dbReference type="OrthoDB" id="9804563at2"/>
<organism evidence="1 2">
    <name type="scientific">Desulfomicrobium apsheronum</name>
    <dbReference type="NCBI Taxonomy" id="52560"/>
    <lineage>
        <taxon>Bacteria</taxon>
        <taxon>Pseudomonadati</taxon>
        <taxon>Thermodesulfobacteriota</taxon>
        <taxon>Desulfovibrionia</taxon>
        <taxon>Desulfovibrionales</taxon>
        <taxon>Desulfomicrobiaceae</taxon>
        <taxon>Desulfomicrobium</taxon>
    </lineage>
</organism>
<gene>
    <name evidence="1" type="ORF">SAMN04488082_102373</name>
</gene>
<keyword evidence="1" id="KW-0413">Isomerase</keyword>
<dbReference type="AlphaFoldDB" id="A0A1I3QMZ6"/>
<name>A0A1I3QMZ6_9BACT</name>
<dbReference type="RefSeq" id="WP_092372825.1">
    <property type="nucleotide sequence ID" value="NZ_FORX01000002.1"/>
</dbReference>
<proteinExistence type="predicted"/>
<protein>
    <submittedName>
        <fullName evidence="1">Isopentenyl-diphosphate delta-isomerase</fullName>
    </submittedName>
</protein>
<dbReference type="Proteomes" id="UP000198635">
    <property type="component" value="Unassembled WGS sequence"/>
</dbReference>
<reference evidence="2" key="1">
    <citation type="submission" date="2016-10" db="EMBL/GenBank/DDBJ databases">
        <authorList>
            <person name="Varghese N."/>
            <person name="Submissions S."/>
        </authorList>
    </citation>
    <scope>NUCLEOTIDE SEQUENCE [LARGE SCALE GENOMIC DNA]</scope>
    <source>
        <strain evidence="2">DSM 5918</strain>
    </source>
</reference>
<evidence type="ECO:0000313" key="1">
    <source>
        <dbReference type="EMBL" id="SFJ34596.1"/>
    </source>
</evidence>
<keyword evidence="2" id="KW-1185">Reference proteome</keyword>
<sequence length="174" mass="18974">MFLETGQEKIHVVDENNLPLAIMASEQVHLQGLRHRGFLLLLTDAQGRLLLRRLSKSHPLYPGRWDIVGSGHILAMEAAEEAAERHLPPVAADLTGNLRHARTLTEGAGTGNEIVEVFCAGLSSQAAKLLLQDLSFMAVDPDELGALATSYPDQLSPTLLTVWNARLHRPDTSS</sequence>
<dbReference type="EMBL" id="FORX01000002">
    <property type="protein sequence ID" value="SFJ34596.1"/>
    <property type="molecule type" value="Genomic_DNA"/>
</dbReference>
<evidence type="ECO:0000313" key="2">
    <source>
        <dbReference type="Proteomes" id="UP000198635"/>
    </source>
</evidence>
<dbReference type="Gene3D" id="3.90.79.10">
    <property type="entry name" value="Nucleoside Triphosphate Pyrophosphohydrolase"/>
    <property type="match status" value="1"/>
</dbReference>
<dbReference type="GO" id="GO:0016853">
    <property type="term" value="F:isomerase activity"/>
    <property type="evidence" value="ECO:0007669"/>
    <property type="project" value="UniProtKB-KW"/>
</dbReference>
<accession>A0A1I3QMZ6</accession>
<dbReference type="SUPFAM" id="SSF55811">
    <property type="entry name" value="Nudix"/>
    <property type="match status" value="1"/>
</dbReference>